<name>A0A918T247_9GAMM</name>
<reference evidence="2" key="2">
    <citation type="submission" date="2020-09" db="EMBL/GenBank/DDBJ databases">
        <authorList>
            <person name="Sun Q."/>
            <person name="Kim S."/>
        </authorList>
    </citation>
    <scope>NUCLEOTIDE SEQUENCE</scope>
    <source>
        <strain evidence="2">KCTC 23077</strain>
    </source>
</reference>
<keyword evidence="1" id="KW-0472">Membrane</keyword>
<comment type="caution">
    <text evidence="2">The sequence shown here is derived from an EMBL/GenBank/DDBJ whole genome shotgun (WGS) entry which is preliminary data.</text>
</comment>
<evidence type="ECO:0000313" key="3">
    <source>
        <dbReference type="Proteomes" id="UP000646426"/>
    </source>
</evidence>
<feature type="transmembrane region" description="Helical" evidence="1">
    <location>
        <begin position="89"/>
        <end position="107"/>
    </location>
</feature>
<keyword evidence="3" id="KW-1185">Reference proteome</keyword>
<dbReference type="AlphaFoldDB" id="A0A918T247"/>
<evidence type="ECO:0000313" key="2">
    <source>
        <dbReference type="EMBL" id="GHA83387.1"/>
    </source>
</evidence>
<keyword evidence="1" id="KW-0812">Transmembrane</keyword>
<evidence type="ECO:0000256" key="1">
    <source>
        <dbReference type="SAM" id="Phobius"/>
    </source>
</evidence>
<keyword evidence="1" id="KW-1133">Transmembrane helix</keyword>
<protein>
    <submittedName>
        <fullName evidence="2">Uncharacterized protein</fullName>
    </submittedName>
</protein>
<sequence>MSAVATIRLNRMELKLADTDDPVAQKTSWDPTKPGGANFKTHELVATPGALCVKHSAGGMAFAGAFAGFGALFVLIGLSILFLDGQFGGLLFAAVGSLFVFAGLFLLKREAPLTFDLRAGVYFRGKTHRSRGGPRDVQGPLASIHALQVLQERIRSSSSSGGAGSFTSHELNLVFADGSRVNVLDHGHGDAVLDAAKQLGSALDVPIWQASY</sequence>
<reference evidence="2" key="1">
    <citation type="journal article" date="2014" name="Int. J. Syst. Evol. Microbiol.">
        <title>Complete genome sequence of Corynebacterium casei LMG S-19264T (=DSM 44701T), isolated from a smear-ripened cheese.</title>
        <authorList>
            <consortium name="US DOE Joint Genome Institute (JGI-PGF)"/>
            <person name="Walter F."/>
            <person name="Albersmeier A."/>
            <person name="Kalinowski J."/>
            <person name="Ruckert C."/>
        </authorList>
    </citation>
    <scope>NUCLEOTIDE SEQUENCE</scope>
    <source>
        <strain evidence="2">KCTC 23077</strain>
    </source>
</reference>
<gene>
    <name evidence="2" type="ORF">GCM10007067_21880</name>
</gene>
<dbReference type="RefSeq" id="WP_189456441.1">
    <property type="nucleotide sequence ID" value="NZ_BMYD01000003.1"/>
</dbReference>
<feature type="transmembrane region" description="Helical" evidence="1">
    <location>
        <begin position="61"/>
        <end position="83"/>
    </location>
</feature>
<dbReference type="Proteomes" id="UP000646426">
    <property type="component" value="Unassembled WGS sequence"/>
</dbReference>
<organism evidence="2 3">
    <name type="scientific">Cognatilysobacter bugurensis</name>
    <dbReference type="NCBI Taxonomy" id="543356"/>
    <lineage>
        <taxon>Bacteria</taxon>
        <taxon>Pseudomonadati</taxon>
        <taxon>Pseudomonadota</taxon>
        <taxon>Gammaproteobacteria</taxon>
        <taxon>Lysobacterales</taxon>
        <taxon>Lysobacteraceae</taxon>
        <taxon>Cognatilysobacter</taxon>
    </lineage>
</organism>
<proteinExistence type="predicted"/>
<dbReference type="EMBL" id="BMYD01000003">
    <property type="protein sequence ID" value="GHA83387.1"/>
    <property type="molecule type" value="Genomic_DNA"/>
</dbReference>
<accession>A0A918T247</accession>